<name>A0A0S2I4B5_9BACT</name>
<evidence type="ECO:0000313" key="2">
    <source>
        <dbReference type="EMBL" id="ALO17035.1"/>
    </source>
</evidence>
<proteinExistence type="predicted"/>
<sequence>MMIALLSSAVFISCNDDDDDDTSNPPEFAGANLSGDNMTVTVTFTQGVYGDEAATEPLTANSFAVVLAGGTAVMDGITVEHTAGAEIAEIMINYTEPANGEEVITVEPLFIYNSEGVAMSTDQMATVQLAELGIIGEWYSSGNNVAPLLATYFNVDSIYANFNSDQTYVVESYDPDGVKTEYTGTYTQTKSDVGNIYTILLNQSTPSSITSEGIFEVVPNGDGFDLKYEVVQTEPDIGNTPPTPTGGFGSSNNGELGDSNIQKFLILN</sequence>
<accession>A0A0S2I4B5</accession>
<dbReference type="Proteomes" id="UP000064893">
    <property type="component" value="Chromosome"/>
</dbReference>
<evidence type="ECO:0000313" key="3">
    <source>
        <dbReference type="Proteomes" id="UP000064893"/>
    </source>
</evidence>
<evidence type="ECO:0000256" key="1">
    <source>
        <dbReference type="SAM" id="MobiDB-lite"/>
    </source>
</evidence>
<organism evidence="2 3">
    <name type="scientific">Salinivirga cyanobacteriivorans</name>
    <dbReference type="NCBI Taxonomy" id="1307839"/>
    <lineage>
        <taxon>Bacteria</taxon>
        <taxon>Pseudomonadati</taxon>
        <taxon>Bacteroidota</taxon>
        <taxon>Bacteroidia</taxon>
        <taxon>Bacteroidales</taxon>
        <taxon>Salinivirgaceae</taxon>
        <taxon>Salinivirga</taxon>
    </lineage>
</organism>
<dbReference type="KEGG" id="blq:L21SP5_03424"/>
<keyword evidence="3" id="KW-1185">Reference proteome</keyword>
<dbReference type="STRING" id="1307839.L21SP5_03424"/>
<dbReference type="EMBL" id="CP013118">
    <property type="protein sequence ID" value="ALO17035.1"/>
    <property type="molecule type" value="Genomic_DNA"/>
</dbReference>
<dbReference type="AlphaFoldDB" id="A0A0S2I4B5"/>
<gene>
    <name evidence="2" type="ORF">L21SP5_03424</name>
</gene>
<feature type="region of interest" description="Disordered" evidence="1">
    <location>
        <begin position="236"/>
        <end position="256"/>
    </location>
</feature>
<protein>
    <submittedName>
        <fullName evidence="2">Uncharacterized protein</fullName>
    </submittedName>
</protein>
<reference evidence="2 3" key="1">
    <citation type="submission" date="2015-11" db="EMBL/GenBank/DDBJ databases">
        <title>Description and complete genome sequence of a novel strain predominating in hypersaline microbial mats and representing a new family of the Bacteriodetes phylum.</title>
        <authorList>
            <person name="Spring S."/>
            <person name="Bunk B."/>
            <person name="Sproer C."/>
            <person name="Klenk H.-P."/>
        </authorList>
    </citation>
    <scope>NUCLEOTIDE SEQUENCE [LARGE SCALE GENOMIC DNA]</scope>
    <source>
        <strain evidence="2 3">L21-Spi-D4</strain>
    </source>
</reference>